<feature type="transmembrane region" description="Helical" evidence="1">
    <location>
        <begin position="126"/>
        <end position="151"/>
    </location>
</feature>
<proteinExistence type="predicted"/>
<dbReference type="OrthoDB" id="43085at2"/>
<keyword evidence="1" id="KW-1133">Transmembrane helix</keyword>
<dbReference type="AlphaFoldDB" id="H2J528"/>
<dbReference type="KEGG" id="mpz:Marpi_1656"/>
<dbReference type="RefSeq" id="WP_014297116.1">
    <property type="nucleotide sequence ID" value="NC_016751.1"/>
</dbReference>
<feature type="transmembrane region" description="Helical" evidence="1">
    <location>
        <begin position="78"/>
        <end position="105"/>
    </location>
</feature>
<dbReference type="Proteomes" id="UP000007161">
    <property type="component" value="Chromosome"/>
</dbReference>
<feature type="transmembrane region" description="Helical" evidence="1">
    <location>
        <begin position="383"/>
        <end position="408"/>
    </location>
</feature>
<reference evidence="3" key="2">
    <citation type="submission" date="2012-01" db="EMBL/GenBank/DDBJ databases">
        <title>Complete sequence of chromosome of Marinitoga piezophila KA3.</title>
        <authorList>
            <person name="Lucas S."/>
            <person name="Han J."/>
            <person name="Lapidus A."/>
            <person name="Cheng J.-F."/>
            <person name="Goodwin L."/>
            <person name="Pitluck S."/>
            <person name="Peters L."/>
            <person name="Mikhailova N."/>
            <person name="Teshima H."/>
            <person name="Detter J.C."/>
            <person name="Han C."/>
            <person name="Tapia R."/>
            <person name="Land M."/>
            <person name="Hauser L."/>
            <person name="Kyrpides N."/>
            <person name="Ivanova N."/>
            <person name="Pagani I."/>
            <person name="Jebbar M."/>
            <person name="Vannier P."/>
            <person name="Oger P."/>
            <person name="Cario A."/>
            <person name="Bartlett D."/>
            <person name="Noll K.M."/>
            <person name="Woyke T."/>
        </authorList>
    </citation>
    <scope>NUCLEOTIDE SEQUENCE [LARGE SCALE GENOMIC DNA]</scope>
    <source>
        <strain evidence="3">DSM 14283 / JCM 11233 / KA3</strain>
    </source>
</reference>
<dbReference type="Pfam" id="PF09847">
    <property type="entry name" value="12TM_1"/>
    <property type="match status" value="1"/>
</dbReference>
<feature type="transmembrane region" description="Helical" evidence="1">
    <location>
        <begin position="311"/>
        <end position="335"/>
    </location>
</feature>
<reference evidence="2 3" key="1">
    <citation type="journal article" date="2012" name="J. Bacteriol.">
        <title>Complete Genome Sequence of the Thermophilic, Piezophilic, Heterotrophic Bacterium Marinitoga piezophila KA3.</title>
        <authorList>
            <person name="Lucas S."/>
            <person name="Han J."/>
            <person name="Lapidus A."/>
            <person name="Cheng J.F."/>
            <person name="Goodwin L.A."/>
            <person name="Pitluck S."/>
            <person name="Peters L."/>
            <person name="Mikhailova N."/>
            <person name="Teshima H."/>
            <person name="Detter J.C."/>
            <person name="Han C."/>
            <person name="Tapia R."/>
            <person name="Land M."/>
            <person name="Hauser L."/>
            <person name="Kyrpides N.C."/>
            <person name="Ivanova N."/>
            <person name="Pagani I."/>
            <person name="Vannier P."/>
            <person name="Oger P."/>
            <person name="Bartlett D.H."/>
            <person name="Noll K.M."/>
            <person name="Woyke T."/>
            <person name="Jebbar M."/>
        </authorList>
    </citation>
    <scope>NUCLEOTIDE SEQUENCE [LARGE SCALE GENOMIC DNA]</scope>
    <source>
        <strain evidence="3">DSM 14283 / JCM 11233 / KA3</strain>
    </source>
</reference>
<feature type="transmembrane region" description="Helical" evidence="1">
    <location>
        <begin position="341"/>
        <end position="362"/>
    </location>
</feature>
<name>H2J528_MARPK</name>
<dbReference type="HOGENOM" id="CLU_508812_0_0_0"/>
<dbReference type="InterPro" id="IPR018646">
    <property type="entry name" value="12TM_1"/>
</dbReference>
<dbReference type="STRING" id="443254.Marpi_1656"/>
<feature type="transmembrane region" description="Helical" evidence="1">
    <location>
        <begin position="254"/>
        <end position="274"/>
    </location>
</feature>
<keyword evidence="1" id="KW-0472">Membrane</keyword>
<gene>
    <name evidence="2" type="ordered locus">Marpi_1656</name>
</gene>
<feature type="transmembrane region" description="Helical" evidence="1">
    <location>
        <begin position="194"/>
        <end position="213"/>
    </location>
</feature>
<dbReference type="EMBL" id="CP003257">
    <property type="protein sequence ID" value="AEX86045.1"/>
    <property type="molecule type" value="Genomic_DNA"/>
</dbReference>
<sequence length="535" mass="61392">MKSKIWLILKYSYQNKVRPRKNKKGIIKRRGPWGALFAYLFPMVIFGGTLAPIVYFMFKNLNVPLSQFGMNTPWNLLDIIFGMWFLTMGFMFFLNYSPAIVANLFESEITQLLLVMPVKRFEIYTASAIDSLIMAGIPLGMMIPVFVVYAMLMKTNIILTILAGLGYILFLMLLSNFGGVILSRFLTKTSAKRWTMIMYFVSIFLYVGGTNLLPSLVADNSLEELVAAFNKTIGLILNDFWPHTWVLKAMNGSITFLAILYVVISILGYFIYGISNTMEFNTSSGKKEKHSQKEISIKHSKFPMFKKDFKLLFRDSQTFFLILYPIFLPIIFIFTSESLEMIGTMYVLLSSMYAAMIALYSVTYEGKIWPIPKLYPLKPWELIFSKVLIPVFIFTLEYVILVIAIILMKKSSSIIFYSIIPIFLIILYSAILGVSMYLKNPKRDLSQKNVLNGKEVFILEGISLSFTLGIFVLGNLYIASLKNPSMKDKFIDWLFDSPFLYHFIGAGIPIFLLCLTIYLIVKETKKIHKLLISWE</sequence>
<feature type="transmembrane region" description="Helical" evidence="1">
    <location>
        <begin position="457"/>
        <end position="479"/>
    </location>
</feature>
<feature type="transmembrane region" description="Helical" evidence="1">
    <location>
        <begin position="499"/>
        <end position="521"/>
    </location>
</feature>
<protein>
    <submittedName>
        <fullName evidence="2">Putative permease (DUF2074)</fullName>
    </submittedName>
</protein>
<feature type="transmembrane region" description="Helical" evidence="1">
    <location>
        <begin position="33"/>
        <end position="58"/>
    </location>
</feature>
<feature type="transmembrane region" description="Helical" evidence="1">
    <location>
        <begin position="157"/>
        <end position="182"/>
    </location>
</feature>
<dbReference type="eggNOG" id="ENOG5032VBC">
    <property type="taxonomic scope" value="Bacteria"/>
</dbReference>
<evidence type="ECO:0000256" key="1">
    <source>
        <dbReference type="SAM" id="Phobius"/>
    </source>
</evidence>
<evidence type="ECO:0000313" key="3">
    <source>
        <dbReference type="Proteomes" id="UP000007161"/>
    </source>
</evidence>
<keyword evidence="3" id="KW-1185">Reference proteome</keyword>
<feature type="transmembrane region" description="Helical" evidence="1">
    <location>
        <begin position="414"/>
        <end position="437"/>
    </location>
</feature>
<keyword evidence="1" id="KW-0812">Transmembrane</keyword>
<evidence type="ECO:0000313" key="2">
    <source>
        <dbReference type="EMBL" id="AEX86045.1"/>
    </source>
</evidence>
<accession>H2J528</accession>
<organism evidence="2 3">
    <name type="scientific">Marinitoga piezophila (strain DSM 14283 / JCM 11233 / KA3)</name>
    <dbReference type="NCBI Taxonomy" id="443254"/>
    <lineage>
        <taxon>Bacteria</taxon>
        <taxon>Thermotogati</taxon>
        <taxon>Thermotogota</taxon>
        <taxon>Thermotogae</taxon>
        <taxon>Petrotogales</taxon>
        <taxon>Petrotogaceae</taxon>
        <taxon>Marinitoga</taxon>
    </lineage>
</organism>